<dbReference type="InterPro" id="IPR008197">
    <property type="entry name" value="WAP_dom"/>
</dbReference>
<dbReference type="AlphaFoldDB" id="A0A672JZ84"/>
<evidence type="ECO:0000259" key="1">
    <source>
        <dbReference type="PROSITE" id="PS51390"/>
    </source>
</evidence>
<accession>A0A672JZ84</accession>
<keyword evidence="3" id="KW-1185">Reference proteome</keyword>
<dbReference type="GO" id="GO:0004867">
    <property type="term" value="F:serine-type endopeptidase inhibitor activity"/>
    <property type="evidence" value="ECO:0007669"/>
    <property type="project" value="TreeGrafter"/>
</dbReference>
<dbReference type="PROSITE" id="PS51390">
    <property type="entry name" value="WAP"/>
    <property type="match status" value="2"/>
</dbReference>
<dbReference type="InterPro" id="IPR050514">
    <property type="entry name" value="WAP_four-disulfide_core"/>
</dbReference>
<reference evidence="2" key="1">
    <citation type="submission" date="2025-08" db="UniProtKB">
        <authorList>
            <consortium name="Ensembl"/>
        </authorList>
    </citation>
    <scope>IDENTIFICATION</scope>
</reference>
<evidence type="ECO:0000313" key="3">
    <source>
        <dbReference type="Proteomes" id="UP000472262"/>
    </source>
</evidence>
<evidence type="ECO:0000313" key="2">
    <source>
        <dbReference type="Ensembl" id="ENSSGRP00000003100.1"/>
    </source>
</evidence>
<dbReference type="PANTHER" id="PTHR19441">
    <property type="entry name" value="WHEY ACDIC PROTEIN WAP"/>
    <property type="match status" value="1"/>
</dbReference>
<dbReference type="InterPro" id="IPR036645">
    <property type="entry name" value="Elafin-like_sf"/>
</dbReference>
<feature type="domain" description="WAP" evidence="1">
    <location>
        <begin position="74"/>
        <end position="118"/>
    </location>
</feature>
<dbReference type="InParanoid" id="A0A672JZ84"/>
<dbReference type="GO" id="GO:0005615">
    <property type="term" value="C:extracellular space"/>
    <property type="evidence" value="ECO:0007669"/>
    <property type="project" value="TreeGrafter"/>
</dbReference>
<dbReference type="Proteomes" id="UP000472262">
    <property type="component" value="Unassembled WGS sequence"/>
</dbReference>
<dbReference type="PANTHER" id="PTHR19441:SF95">
    <property type="entry name" value="PERLWAPIN ISOFORM X1"/>
    <property type="match status" value="1"/>
</dbReference>
<dbReference type="Pfam" id="PF00095">
    <property type="entry name" value="WAP"/>
    <property type="match status" value="2"/>
</dbReference>
<protein>
    <recommendedName>
        <fullName evidence="1">WAP domain-containing protein</fullName>
    </recommendedName>
</protein>
<dbReference type="OMA" id="NLKCCKG"/>
<dbReference type="SMART" id="SM00217">
    <property type="entry name" value="WAP"/>
    <property type="match status" value="2"/>
</dbReference>
<proteinExistence type="predicted"/>
<dbReference type="Gene3D" id="4.10.75.10">
    <property type="entry name" value="Elafin-like"/>
    <property type="match status" value="2"/>
</dbReference>
<dbReference type="GO" id="GO:0045087">
    <property type="term" value="P:innate immune response"/>
    <property type="evidence" value="ECO:0007669"/>
    <property type="project" value="TreeGrafter"/>
</dbReference>
<name>A0A672JZ84_SINGR</name>
<dbReference type="PRINTS" id="PR00003">
    <property type="entry name" value="4DISULPHCORE"/>
</dbReference>
<dbReference type="GO" id="GO:0019731">
    <property type="term" value="P:antibacterial humoral response"/>
    <property type="evidence" value="ECO:0007669"/>
    <property type="project" value="TreeGrafter"/>
</dbReference>
<organism evidence="2 3">
    <name type="scientific">Sinocyclocheilus grahami</name>
    <name type="common">Dianchi golden-line fish</name>
    <name type="synonym">Barbus grahami</name>
    <dbReference type="NCBI Taxonomy" id="75366"/>
    <lineage>
        <taxon>Eukaryota</taxon>
        <taxon>Metazoa</taxon>
        <taxon>Chordata</taxon>
        <taxon>Craniata</taxon>
        <taxon>Vertebrata</taxon>
        <taxon>Euteleostomi</taxon>
        <taxon>Actinopterygii</taxon>
        <taxon>Neopterygii</taxon>
        <taxon>Teleostei</taxon>
        <taxon>Ostariophysi</taxon>
        <taxon>Cypriniformes</taxon>
        <taxon>Cyprinidae</taxon>
        <taxon>Cyprininae</taxon>
        <taxon>Sinocyclocheilus</taxon>
    </lineage>
</organism>
<dbReference type="SUPFAM" id="SSF57256">
    <property type="entry name" value="Elafin-like"/>
    <property type="match status" value="2"/>
</dbReference>
<feature type="domain" description="WAP" evidence="1">
    <location>
        <begin position="27"/>
        <end position="73"/>
    </location>
</feature>
<sequence length="118" mass="12792">PCPKWNTSCALAVLRTYNDHRVRASVKTARPGECPPLSSVRRLCTWSCTSDFNCPNNEKCCSNGCGRYCTAPYTVKPNQCPNPKNIPLSAESCFNDGQCPATQKCCPTTSGHACSEPS</sequence>
<reference evidence="2" key="2">
    <citation type="submission" date="2025-09" db="UniProtKB">
        <authorList>
            <consortium name="Ensembl"/>
        </authorList>
    </citation>
    <scope>IDENTIFICATION</scope>
</reference>
<dbReference type="Ensembl" id="ENSSGRT00000003377.1">
    <property type="protein sequence ID" value="ENSSGRP00000003100.1"/>
    <property type="gene ID" value="ENSSGRG00000001960.1"/>
</dbReference>